<evidence type="ECO:0000313" key="3">
    <source>
        <dbReference type="EMBL" id="PKZ21517.1"/>
    </source>
</evidence>
<dbReference type="Gene3D" id="1.20.120.680">
    <property type="entry name" value="Formiminotetrahydrofolate cyclodeaminase monomer, up-and-down helical bundle"/>
    <property type="match status" value="1"/>
</dbReference>
<dbReference type="AlphaFoldDB" id="A0A0X8FAT3"/>
<evidence type="ECO:0000313" key="5">
    <source>
        <dbReference type="Proteomes" id="UP000234239"/>
    </source>
</evidence>
<evidence type="ECO:0000259" key="1">
    <source>
        <dbReference type="Pfam" id="PF04961"/>
    </source>
</evidence>
<reference evidence="4" key="2">
    <citation type="submission" date="2016-01" db="EMBL/GenBank/DDBJ databases">
        <title>Six Aerococcus type strain genome sequencing and assembly using PacBio and Illumina Hiseq.</title>
        <authorList>
            <person name="Carkaci D."/>
            <person name="Dargis R."/>
            <person name="Nielsen X.C."/>
            <person name="Skovgaard O."/>
            <person name="Fuursted K."/>
            <person name="Christensen J.J."/>
        </authorList>
    </citation>
    <scope>NUCLEOTIDE SEQUENCE [LARGE SCALE GENOMIC DNA]</scope>
    <source>
        <strain evidence="4">CCUG43001</strain>
    </source>
</reference>
<dbReference type="RefSeq" id="WP_067972822.1">
    <property type="nucleotide sequence ID" value="NZ_CAJHKM010000004.1"/>
</dbReference>
<gene>
    <name evidence="2" type="ORF">AWM72_02795</name>
    <name evidence="3" type="ORF">CYJ28_06300</name>
</gene>
<dbReference type="Proteomes" id="UP000234239">
    <property type="component" value="Unassembled WGS sequence"/>
</dbReference>
<dbReference type="GO" id="GO:0016787">
    <property type="term" value="F:hydrolase activity"/>
    <property type="evidence" value="ECO:0007669"/>
    <property type="project" value="UniProtKB-KW"/>
</dbReference>
<dbReference type="EMBL" id="PKGY01000003">
    <property type="protein sequence ID" value="PKZ21517.1"/>
    <property type="molecule type" value="Genomic_DNA"/>
</dbReference>
<dbReference type="InterPro" id="IPR007044">
    <property type="entry name" value="Cyclodeamin/CycHdrlase"/>
</dbReference>
<feature type="domain" description="Cyclodeaminase/cyclohydrolase" evidence="1">
    <location>
        <begin position="3"/>
        <end position="181"/>
    </location>
</feature>
<dbReference type="SUPFAM" id="SSF101262">
    <property type="entry name" value="Methenyltetrahydrofolate cyclohydrolase-like"/>
    <property type="match status" value="1"/>
</dbReference>
<dbReference type="Proteomes" id="UP000069912">
    <property type="component" value="Chromosome"/>
</dbReference>
<reference evidence="2 4" key="1">
    <citation type="journal article" date="2016" name="Genome Announc.">
        <title>Complete Genome Sequences of Aerococcus christensenii CCUG 28831T, Aerococcus sanguinicola CCUG 43001T, Aerococcus urinae CCUG 36881T, Aerococcus urinaeequi CCUG 28094T, Aerococcus urinaehominis CCUG 42038 BT, and Aerococcus viridans CCUG 4311T.</title>
        <authorList>
            <person name="Carkaci D."/>
            <person name="Dargis R."/>
            <person name="Nielsen X.C."/>
            <person name="Skovgaard O."/>
            <person name="Fuursted K."/>
            <person name="Christensen J.J."/>
        </authorList>
    </citation>
    <scope>NUCLEOTIDE SEQUENCE [LARGE SCALE GENOMIC DNA]</scope>
    <source>
        <strain evidence="2 4">CCUG43001</strain>
    </source>
</reference>
<keyword evidence="4" id="KW-1185">Reference proteome</keyword>
<dbReference type="GeneID" id="92902995"/>
<evidence type="ECO:0000313" key="2">
    <source>
        <dbReference type="EMBL" id="AMB93754.1"/>
    </source>
</evidence>
<dbReference type="KEGG" id="asan:AWM72_02795"/>
<evidence type="ECO:0000313" key="4">
    <source>
        <dbReference type="Proteomes" id="UP000069912"/>
    </source>
</evidence>
<keyword evidence="3" id="KW-0378">Hydrolase</keyword>
<protein>
    <submittedName>
        <fullName evidence="3">Methenyltetrahydrofolate cyclohydrolase</fullName>
    </submittedName>
</protein>
<proteinExistence type="predicted"/>
<name>A0A0X8FAT3_9LACT</name>
<sequence length="203" mass="22105">MDLNTYIADVASSKSAPGGGSVIPLTGALGTALGCMVLEITKEKVKDADLDRIDQILSQGHAYIDQLKDLSQKDAEVSGKMFAQYALPRETEEEKARRTAAIQEALLGATEVPLQVMETSLKAMRLLEEIAEIGRKSVLADVEVGVQHLYTALQCAKYNVLENVKLIKDEEKAQAYQDRADQALRGSEEVKTAVLAAVDNRRS</sequence>
<organism evidence="2 4">
    <name type="scientific">Aerococcus sanguinicola</name>
    <dbReference type="NCBI Taxonomy" id="119206"/>
    <lineage>
        <taxon>Bacteria</taxon>
        <taxon>Bacillati</taxon>
        <taxon>Bacillota</taxon>
        <taxon>Bacilli</taxon>
        <taxon>Lactobacillales</taxon>
        <taxon>Aerococcaceae</taxon>
        <taxon>Aerococcus</taxon>
    </lineage>
</organism>
<dbReference type="Pfam" id="PF04961">
    <property type="entry name" value="FTCD_C"/>
    <property type="match status" value="1"/>
</dbReference>
<dbReference type="OrthoDB" id="7959174at2"/>
<accession>A0A0X8FAT3</accession>
<reference evidence="3 5" key="3">
    <citation type="submission" date="2017-12" db="EMBL/GenBank/DDBJ databases">
        <title>Phylogenetic diversity of female urinary microbiome.</title>
        <authorList>
            <person name="Thomas-White K."/>
            <person name="Wolfe A.J."/>
        </authorList>
    </citation>
    <scope>NUCLEOTIDE SEQUENCE [LARGE SCALE GENOMIC DNA]</scope>
    <source>
        <strain evidence="3 5">UMB0139</strain>
    </source>
</reference>
<dbReference type="EMBL" id="CP014160">
    <property type="protein sequence ID" value="AMB93754.1"/>
    <property type="molecule type" value="Genomic_DNA"/>
</dbReference>
<dbReference type="InterPro" id="IPR036178">
    <property type="entry name" value="Formintransfe-cycloase-like_sf"/>
</dbReference>